<proteinExistence type="predicted"/>
<gene>
    <name evidence="3" type="ORF">AUEXF2481DRAFT_282</name>
</gene>
<dbReference type="OrthoDB" id="197676at2759"/>
<dbReference type="RefSeq" id="XP_013348778.1">
    <property type="nucleotide sequence ID" value="XM_013493324.1"/>
</dbReference>
<feature type="region of interest" description="Disordered" evidence="1">
    <location>
        <begin position="191"/>
        <end position="215"/>
    </location>
</feature>
<dbReference type="GeneID" id="25363673"/>
<feature type="compositionally biased region" description="Basic and acidic residues" evidence="1">
    <location>
        <begin position="79"/>
        <end position="106"/>
    </location>
</feature>
<accession>A0A074YW08</accession>
<sequence length="215" mass="24760">MTGYEEQTVADLRKELEKREIPSTGLNRKQQIIEKLEEDDAQKRQKKSKIGDDKDEVRGEKSTGSSGSKDDQQSVPSKRPAEDVESKDVKKTKIESSEDKPKEGKPRLTTPDIEFDYDRSKLRDPRLTPGRVRRPQYTDMEFPEDLKKKFETEYEIPKPEKPPGRLNAFQKNALYCEEAKMNPLAFSHDKQIMEGKGPDGSPTYDQAGFEIDYEK</sequence>
<evidence type="ECO:0000313" key="4">
    <source>
        <dbReference type="Proteomes" id="UP000030641"/>
    </source>
</evidence>
<dbReference type="Gene3D" id="1.10.720.30">
    <property type="entry name" value="SAP domain"/>
    <property type="match status" value="1"/>
</dbReference>
<name>A0A074YW08_AURSE</name>
<dbReference type="SUPFAM" id="SSF68906">
    <property type="entry name" value="SAP domain"/>
    <property type="match status" value="1"/>
</dbReference>
<dbReference type="STRING" id="1043005.A0A074YW08"/>
<dbReference type="HOGENOM" id="CLU_1283021_0_0_1"/>
<reference evidence="3 4" key="1">
    <citation type="journal article" date="2014" name="BMC Genomics">
        <title>Genome sequencing of four Aureobasidium pullulans varieties: biotechnological potential, stress tolerance, and description of new species.</title>
        <authorList>
            <person name="Gostin Ar C."/>
            <person name="Ohm R.A."/>
            <person name="Kogej T."/>
            <person name="Sonjak S."/>
            <person name="Turk M."/>
            <person name="Zajc J."/>
            <person name="Zalar P."/>
            <person name="Grube M."/>
            <person name="Sun H."/>
            <person name="Han J."/>
            <person name="Sharma A."/>
            <person name="Chiniquy J."/>
            <person name="Ngan C.Y."/>
            <person name="Lipzen A."/>
            <person name="Barry K."/>
            <person name="Grigoriev I.V."/>
            <person name="Gunde-Cimerman N."/>
        </authorList>
    </citation>
    <scope>NUCLEOTIDE SEQUENCE [LARGE SCALE GENOMIC DNA]</scope>
    <source>
        <strain evidence="3 4">EXF-2481</strain>
    </source>
</reference>
<dbReference type="InterPro" id="IPR036361">
    <property type="entry name" value="SAP_dom_sf"/>
</dbReference>
<dbReference type="Proteomes" id="UP000030641">
    <property type="component" value="Unassembled WGS sequence"/>
</dbReference>
<protein>
    <recommendedName>
        <fullName evidence="2">SAP domain-containing protein</fullName>
    </recommendedName>
</protein>
<evidence type="ECO:0000256" key="1">
    <source>
        <dbReference type="SAM" id="MobiDB-lite"/>
    </source>
</evidence>
<evidence type="ECO:0000259" key="2">
    <source>
        <dbReference type="Pfam" id="PF02037"/>
    </source>
</evidence>
<feature type="compositionally biased region" description="Basic and acidic residues" evidence="1">
    <location>
        <begin position="116"/>
        <end position="126"/>
    </location>
</feature>
<dbReference type="Pfam" id="PF02037">
    <property type="entry name" value="SAP"/>
    <property type="match status" value="1"/>
</dbReference>
<dbReference type="InParanoid" id="A0A074YW08"/>
<dbReference type="EMBL" id="KL584749">
    <property type="protein sequence ID" value="KER00335.1"/>
    <property type="molecule type" value="Genomic_DNA"/>
</dbReference>
<feature type="compositionally biased region" description="Basic and acidic residues" evidence="1">
    <location>
        <begin position="49"/>
        <end position="61"/>
    </location>
</feature>
<dbReference type="AlphaFoldDB" id="A0A074YW08"/>
<feature type="region of interest" description="Disordered" evidence="1">
    <location>
        <begin position="1"/>
        <end position="145"/>
    </location>
</feature>
<feature type="domain" description="SAP" evidence="2">
    <location>
        <begin position="4"/>
        <end position="40"/>
    </location>
</feature>
<dbReference type="InterPro" id="IPR003034">
    <property type="entry name" value="SAP_dom"/>
</dbReference>
<keyword evidence="4" id="KW-1185">Reference proteome</keyword>
<organism evidence="3 4">
    <name type="scientific">Aureobasidium subglaciale (strain EXF-2481)</name>
    <name type="common">Aureobasidium pullulans var. subglaciale</name>
    <dbReference type="NCBI Taxonomy" id="1043005"/>
    <lineage>
        <taxon>Eukaryota</taxon>
        <taxon>Fungi</taxon>
        <taxon>Dikarya</taxon>
        <taxon>Ascomycota</taxon>
        <taxon>Pezizomycotina</taxon>
        <taxon>Dothideomycetes</taxon>
        <taxon>Dothideomycetidae</taxon>
        <taxon>Dothideales</taxon>
        <taxon>Saccotheciaceae</taxon>
        <taxon>Aureobasidium</taxon>
    </lineage>
</organism>
<evidence type="ECO:0000313" key="3">
    <source>
        <dbReference type="EMBL" id="KER00335.1"/>
    </source>
</evidence>
<feature type="compositionally biased region" description="Basic and acidic residues" evidence="1">
    <location>
        <begin position="11"/>
        <end position="21"/>
    </location>
</feature>